<feature type="compositionally biased region" description="Pro residues" evidence="1">
    <location>
        <begin position="12"/>
        <end position="28"/>
    </location>
</feature>
<feature type="compositionally biased region" description="Low complexity" evidence="1">
    <location>
        <begin position="29"/>
        <end position="49"/>
    </location>
</feature>
<dbReference type="EMBL" id="JBHRWI010000004">
    <property type="protein sequence ID" value="MFC3509274.1"/>
    <property type="molecule type" value="Genomic_DNA"/>
</dbReference>
<protein>
    <submittedName>
        <fullName evidence="3">Uncharacterized protein</fullName>
    </submittedName>
</protein>
<sequence>MTDGPESGPAPQQMPPGEPAPMPGPAPQPVQWAGQPQQWAGQPNAQQYPSPYPPAQPWAAPAPANGVWLGVAALVLGLLGCVLPLLPIDLSGIRAYLALPFGLAGLACGLVGVIGRRTAKPLSAVGIAVSAIALILGMIMLSNQLVG</sequence>
<evidence type="ECO:0000313" key="3">
    <source>
        <dbReference type="EMBL" id="MFC3509274.1"/>
    </source>
</evidence>
<evidence type="ECO:0000256" key="2">
    <source>
        <dbReference type="SAM" id="Phobius"/>
    </source>
</evidence>
<keyword evidence="2" id="KW-1133">Transmembrane helix</keyword>
<feature type="transmembrane region" description="Helical" evidence="2">
    <location>
        <begin position="67"/>
        <end position="88"/>
    </location>
</feature>
<evidence type="ECO:0000256" key="1">
    <source>
        <dbReference type="SAM" id="MobiDB-lite"/>
    </source>
</evidence>
<proteinExistence type="predicted"/>
<feature type="transmembrane region" description="Helical" evidence="2">
    <location>
        <begin position="121"/>
        <end position="141"/>
    </location>
</feature>
<dbReference type="RefSeq" id="WP_377869490.1">
    <property type="nucleotide sequence ID" value="NZ_JBHMAY010000012.1"/>
</dbReference>
<gene>
    <name evidence="3" type="ORF">ACFORO_03790</name>
</gene>
<name>A0ABV7QBM2_9PSEU</name>
<comment type="caution">
    <text evidence="3">The sequence shown here is derived from an EMBL/GenBank/DDBJ whole genome shotgun (WGS) entry which is preliminary data.</text>
</comment>
<dbReference type="Proteomes" id="UP001595764">
    <property type="component" value="Unassembled WGS sequence"/>
</dbReference>
<feature type="region of interest" description="Disordered" evidence="1">
    <location>
        <begin position="1"/>
        <end position="55"/>
    </location>
</feature>
<accession>A0ABV7QBM2</accession>
<keyword evidence="2" id="KW-0812">Transmembrane</keyword>
<keyword evidence="2" id="KW-0472">Membrane</keyword>
<evidence type="ECO:0000313" key="4">
    <source>
        <dbReference type="Proteomes" id="UP001595764"/>
    </source>
</evidence>
<reference evidence="4" key="1">
    <citation type="journal article" date="2019" name="Int. J. Syst. Evol. Microbiol.">
        <title>The Global Catalogue of Microorganisms (GCM) 10K type strain sequencing project: providing services to taxonomists for standard genome sequencing and annotation.</title>
        <authorList>
            <consortium name="The Broad Institute Genomics Platform"/>
            <consortium name="The Broad Institute Genome Sequencing Center for Infectious Disease"/>
            <person name="Wu L."/>
            <person name="Ma J."/>
        </authorList>
    </citation>
    <scope>NUCLEOTIDE SEQUENCE [LARGE SCALE GENOMIC DNA]</scope>
    <source>
        <strain evidence="4">CGMCC 4.7682</strain>
    </source>
</reference>
<feature type="transmembrane region" description="Helical" evidence="2">
    <location>
        <begin position="95"/>
        <end position="115"/>
    </location>
</feature>
<organism evidence="3 4">
    <name type="scientific">Amycolatopsis halotolerans</name>
    <dbReference type="NCBI Taxonomy" id="330083"/>
    <lineage>
        <taxon>Bacteria</taxon>
        <taxon>Bacillati</taxon>
        <taxon>Actinomycetota</taxon>
        <taxon>Actinomycetes</taxon>
        <taxon>Pseudonocardiales</taxon>
        <taxon>Pseudonocardiaceae</taxon>
        <taxon>Amycolatopsis</taxon>
    </lineage>
</organism>
<keyword evidence="4" id="KW-1185">Reference proteome</keyword>